<feature type="transmembrane region" description="Helical" evidence="2">
    <location>
        <begin position="97"/>
        <end position="119"/>
    </location>
</feature>
<evidence type="ECO:0000313" key="4">
    <source>
        <dbReference type="EMBL" id="VWP02593.1"/>
    </source>
</evidence>
<evidence type="ECO:0000256" key="1">
    <source>
        <dbReference type="SAM" id="MobiDB-lite"/>
    </source>
</evidence>
<keyword evidence="2" id="KW-1133">Transmembrane helix</keyword>
<feature type="domain" description="DUF6534" evidence="3">
    <location>
        <begin position="177"/>
        <end position="264"/>
    </location>
</feature>
<protein>
    <submittedName>
        <fullName evidence="4">Dehydrogenase with different specificities</fullName>
    </submittedName>
</protein>
<feature type="transmembrane region" description="Helical" evidence="2">
    <location>
        <begin position="168"/>
        <end position="193"/>
    </location>
</feature>
<proteinExistence type="predicted"/>
<feature type="transmembrane region" description="Helical" evidence="2">
    <location>
        <begin position="240"/>
        <end position="259"/>
    </location>
</feature>
<feature type="region of interest" description="Disordered" evidence="1">
    <location>
        <begin position="293"/>
        <end position="331"/>
    </location>
</feature>
<name>A0A5K1K806_9APHY</name>
<feature type="compositionally biased region" description="Basic and acidic residues" evidence="1">
    <location>
        <begin position="362"/>
        <end position="384"/>
    </location>
</feature>
<evidence type="ECO:0000256" key="2">
    <source>
        <dbReference type="SAM" id="Phobius"/>
    </source>
</evidence>
<dbReference type="PANTHER" id="PTHR40465:SF1">
    <property type="entry name" value="DUF6534 DOMAIN-CONTAINING PROTEIN"/>
    <property type="match status" value="1"/>
</dbReference>
<reference evidence="4" key="1">
    <citation type="submission" date="2019-10" db="EMBL/GenBank/DDBJ databases">
        <authorList>
            <person name="Nor Muhammad N."/>
        </authorList>
    </citation>
    <scope>NUCLEOTIDE SEQUENCE</scope>
</reference>
<dbReference type="PANTHER" id="PTHR40465">
    <property type="entry name" value="CHROMOSOME 1, WHOLE GENOME SHOTGUN SEQUENCE"/>
    <property type="match status" value="1"/>
</dbReference>
<sequence length="384" mass="42315">MTSNQPLVPPAIEALVADELPKTFGAWLICASVGCMLFGLTTHQTYRYFRLYPEDGPKLKLLVFALLILDTLHTVTNIHLCYYYLVINYLNPTALGVGVWSLRALVMLVSHAFFLRRIFLRMRPVGERQIVPVLAIGILMLSELAFAIAVTVMTFVLVSFAAFKSHMWMIWVMLANAVVIDLLVTSCLIFYLWRSRTGFKRTDNLLDVLMVYTINTGLSTSLLTLPAMICAIIMPDNLIWSAIYVIASKMYANSLLAVLNSRRSLIDKGMEGFETGSFGLQIVDPRELRPLDFKTPLHHSPAPPPMSAAGVNTPSNLKVSTGSGGATSADSSSVADTVIDIKVTTETFVDIPASHHGHGHARGRDENGAARLPDDDRSDDRDSL</sequence>
<dbReference type="InterPro" id="IPR045339">
    <property type="entry name" value="DUF6534"/>
</dbReference>
<accession>A0A5K1K806</accession>
<dbReference type="AlphaFoldDB" id="A0A5K1K806"/>
<evidence type="ECO:0000259" key="3">
    <source>
        <dbReference type="Pfam" id="PF20152"/>
    </source>
</evidence>
<feature type="transmembrane region" description="Helical" evidence="2">
    <location>
        <begin position="24"/>
        <end position="40"/>
    </location>
</feature>
<keyword evidence="2" id="KW-0472">Membrane</keyword>
<gene>
    <name evidence="4" type="primary">A0A0J9WX00</name>
</gene>
<keyword evidence="2" id="KW-0812">Transmembrane</keyword>
<feature type="transmembrane region" description="Helical" evidence="2">
    <location>
        <begin position="205"/>
        <end position="234"/>
    </location>
</feature>
<dbReference type="Pfam" id="PF20152">
    <property type="entry name" value="DUF6534"/>
    <property type="match status" value="1"/>
</dbReference>
<feature type="transmembrane region" description="Helical" evidence="2">
    <location>
        <begin position="131"/>
        <end position="162"/>
    </location>
</feature>
<feature type="transmembrane region" description="Helical" evidence="2">
    <location>
        <begin position="61"/>
        <end position="85"/>
    </location>
</feature>
<dbReference type="EMBL" id="LR730340">
    <property type="protein sequence ID" value="VWP02593.1"/>
    <property type="molecule type" value="Genomic_DNA"/>
</dbReference>
<organism evidence="4">
    <name type="scientific">Ganoderma boninense</name>
    <dbReference type="NCBI Taxonomy" id="34458"/>
    <lineage>
        <taxon>Eukaryota</taxon>
        <taxon>Fungi</taxon>
        <taxon>Dikarya</taxon>
        <taxon>Basidiomycota</taxon>
        <taxon>Agaricomycotina</taxon>
        <taxon>Agaricomycetes</taxon>
        <taxon>Polyporales</taxon>
        <taxon>Polyporaceae</taxon>
        <taxon>Ganoderma</taxon>
    </lineage>
</organism>
<feature type="region of interest" description="Disordered" evidence="1">
    <location>
        <begin position="352"/>
        <end position="384"/>
    </location>
</feature>